<dbReference type="InterPro" id="IPR033248">
    <property type="entry name" value="Transketolase_C"/>
</dbReference>
<feature type="domain" description="Transketolase C-terminal" evidence="3">
    <location>
        <begin position="31"/>
        <end position="150"/>
    </location>
</feature>
<dbReference type="SUPFAM" id="SSF52922">
    <property type="entry name" value="TK C-terminal domain-like"/>
    <property type="match status" value="1"/>
</dbReference>
<protein>
    <submittedName>
        <fullName evidence="5">2-oxoisovalerate dehydrogenase subunit beta, mitochondrial-like</fullName>
    </submittedName>
</protein>
<dbReference type="Proteomes" id="UP000695022">
    <property type="component" value="Unplaced"/>
</dbReference>
<dbReference type="InterPro" id="IPR009014">
    <property type="entry name" value="Transketo_C/PFOR_II"/>
</dbReference>
<gene>
    <name evidence="5" type="primary">LOC106819552</name>
</gene>
<name>A0ABM1F5D1_PRICU</name>
<keyword evidence="2" id="KW-0560">Oxidoreductase</keyword>
<dbReference type="Gene3D" id="3.40.50.920">
    <property type="match status" value="1"/>
</dbReference>
<evidence type="ECO:0000313" key="4">
    <source>
        <dbReference type="Proteomes" id="UP000695022"/>
    </source>
</evidence>
<evidence type="ECO:0000256" key="2">
    <source>
        <dbReference type="ARBA" id="ARBA00023002"/>
    </source>
</evidence>
<reference evidence="5" key="1">
    <citation type="submission" date="2025-08" db="UniProtKB">
        <authorList>
            <consortium name="RefSeq"/>
        </authorList>
    </citation>
    <scope>IDENTIFICATION</scope>
</reference>
<evidence type="ECO:0000313" key="5">
    <source>
        <dbReference type="RefSeq" id="XP_014679652.1"/>
    </source>
</evidence>
<dbReference type="RefSeq" id="XP_014679652.1">
    <property type="nucleotide sequence ID" value="XM_014824166.1"/>
</dbReference>
<dbReference type="PANTHER" id="PTHR42980">
    <property type="entry name" value="2-OXOISOVALERATE DEHYDROGENASE SUBUNIT BETA-RELATED"/>
    <property type="match status" value="1"/>
</dbReference>
<dbReference type="Pfam" id="PF02780">
    <property type="entry name" value="Transketolase_C"/>
    <property type="match status" value="1"/>
</dbReference>
<keyword evidence="4" id="KW-1185">Reference proteome</keyword>
<evidence type="ECO:0000259" key="3">
    <source>
        <dbReference type="Pfam" id="PF02780"/>
    </source>
</evidence>
<sequence length="162" mass="17929">MNLCNAMNNAMDIALETDPNTVIFGEDVAFGAGKLDNGGTDVTMVAWGTQVHVLREVARLAQEKLNVSCELIDLQTLMPWDIETVAESVCKTGRLLVAHEAPHTSGFGAEIAATVQRECFLNLEAPIERVCGHDTPFPHVFEPFYNPDKWRCLEAVKRLVNF</sequence>
<dbReference type="Gene3D" id="3.40.50.970">
    <property type="match status" value="1"/>
</dbReference>
<dbReference type="PANTHER" id="PTHR42980:SF1">
    <property type="entry name" value="2-OXOISOVALERATE DEHYDROGENASE SUBUNIT BETA, MITOCHONDRIAL"/>
    <property type="match status" value="1"/>
</dbReference>
<dbReference type="GeneID" id="106819552"/>
<accession>A0ABM1F5D1</accession>
<organism evidence="4 5">
    <name type="scientific">Priapulus caudatus</name>
    <name type="common">Priapulid worm</name>
    <dbReference type="NCBI Taxonomy" id="37621"/>
    <lineage>
        <taxon>Eukaryota</taxon>
        <taxon>Metazoa</taxon>
        <taxon>Ecdysozoa</taxon>
        <taxon>Scalidophora</taxon>
        <taxon>Priapulida</taxon>
        <taxon>Priapulimorpha</taxon>
        <taxon>Priapulimorphida</taxon>
        <taxon>Priapulidae</taxon>
        <taxon>Priapulus</taxon>
    </lineage>
</organism>
<proteinExistence type="predicted"/>
<evidence type="ECO:0000256" key="1">
    <source>
        <dbReference type="ARBA" id="ARBA00001964"/>
    </source>
</evidence>
<comment type="cofactor">
    <cofactor evidence="1">
        <name>thiamine diphosphate</name>
        <dbReference type="ChEBI" id="CHEBI:58937"/>
    </cofactor>
</comment>